<evidence type="ECO:0008006" key="4">
    <source>
        <dbReference type="Google" id="ProtNLM"/>
    </source>
</evidence>
<reference evidence="3" key="1">
    <citation type="journal article" date="2019" name="Int. J. Syst. Evol. Microbiol.">
        <title>The Global Catalogue of Microorganisms (GCM) 10K type strain sequencing project: providing services to taxonomists for standard genome sequencing and annotation.</title>
        <authorList>
            <consortium name="The Broad Institute Genomics Platform"/>
            <consortium name="The Broad Institute Genome Sequencing Center for Infectious Disease"/>
            <person name="Wu L."/>
            <person name="Ma J."/>
        </authorList>
    </citation>
    <scope>NUCLEOTIDE SEQUENCE [LARGE SCALE GENOMIC DNA]</scope>
    <source>
        <strain evidence="3">CCUG 66188</strain>
    </source>
</reference>
<keyword evidence="1" id="KW-1133">Transmembrane helix</keyword>
<feature type="transmembrane region" description="Helical" evidence="1">
    <location>
        <begin position="6"/>
        <end position="23"/>
    </location>
</feature>
<dbReference type="EMBL" id="JBHSGN010000111">
    <property type="protein sequence ID" value="MFC4675628.1"/>
    <property type="molecule type" value="Genomic_DNA"/>
</dbReference>
<name>A0ABV9L006_9BACT</name>
<keyword evidence="1" id="KW-0812">Transmembrane</keyword>
<evidence type="ECO:0000313" key="3">
    <source>
        <dbReference type="Proteomes" id="UP001596023"/>
    </source>
</evidence>
<dbReference type="Proteomes" id="UP001596023">
    <property type="component" value="Unassembled WGS sequence"/>
</dbReference>
<keyword evidence="3" id="KW-1185">Reference proteome</keyword>
<comment type="caution">
    <text evidence="2">The sequence shown here is derived from an EMBL/GenBank/DDBJ whole genome shotgun (WGS) entry which is preliminary data.</text>
</comment>
<dbReference type="RefSeq" id="WP_379999029.1">
    <property type="nucleotide sequence ID" value="NZ_JBHSGN010000111.1"/>
</dbReference>
<gene>
    <name evidence="2" type="ORF">ACFO6W_18225</name>
</gene>
<accession>A0ABV9L006</accession>
<protein>
    <recommendedName>
        <fullName evidence="4">NTF2 fold domain-containing protein</fullName>
    </recommendedName>
</protein>
<keyword evidence="1" id="KW-0472">Membrane</keyword>
<organism evidence="2 3">
    <name type="scientific">Dysgonomonas termitidis</name>
    <dbReference type="NCBI Taxonomy" id="1516126"/>
    <lineage>
        <taxon>Bacteria</taxon>
        <taxon>Pseudomonadati</taxon>
        <taxon>Bacteroidota</taxon>
        <taxon>Bacteroidia</taxon>
        <taxon>Bacteroidales</taxon>
        <taxon>Dysgonomonadaceae</taxon>
        <taxon>Dysgonomonas</taxon>
    </lineage>
</organism>
<evidence type="ECO:0000313" key="2">
    <source>
        <dbReference type="EMBL" id="MFC4675628.1"/>
    </source>
</evidence>
<evidence type="ECO:0000256" key="1">
    <source>
        <dbReference type="SAM" id="Phobius"/>
    </source>
</evidence>
<proteinExistence type="predicted"/>
<sequence>MSKTAIYPICLISMIASAIFYQFKGNPRDKYKNNIEVLAQSIEWPEHQSSTLTAYNDAVPTILSVMAIARPLLTGQEPFSVSLDNGIWYISGTKGDIVKVSKETGEVLDTPERK</sequence>